<evidence type="ECO:0000313" key="5">
    <source>
        <dbReference type="EMBL" id="CAI8022280.1"/>
    </source>
</evidence>
<dbReference type="GO" id="GO:0006260">
    <property type="term" value="P:DNA replication"/>
    <property type="evidence" value="ECO:0007669"/>
    <property type="project" value="TreeGrafter"/>
</dbReference>
<evidence type="ECO:0000256" key="3">
    <source>
        <dbReference type="ARBA" id="ARBA00022840"/>
    </source>
</evidence>
<evidence type="ECO:0000313" key="6">
    <source>
        <dbReference type="Proteomes" id="UP001174909"/>
    </source>
</evidence>
<reference evidence="5" key="1">
    <citation type="submission" date="2023-03" db="EMBL/GenBank/DDBJ databases">
        <authorList>
            <person name="Steffen K."/>
            <person name="Cardenas P."/>
        </authorList>
    </citation>
    <scope>NUCLEOTIDE SEQUENCE</scope>
</reference>
<keyword evidence="3 5" id="KW-0067">ATP-binding</keyword>
<dbReference type="Proteomes" id="UP001174909">
    <property type="component" value="Unassembled WGS sequence"/>
</dbReference>
<dbReference type="EMBL" id="CASHTH010001945">
    <property type="protein sequence ID" value="CAI8022280.1"/>
    <property type="molecule type" value="Genomic_DNA"/>
</dbReference>
<dbReference type="Pfam" id="PF01695">
    <property type="entry name" value="IstB_IS21"/>
    <property type="match status" value="1"/>
</dbReference>
<dbReference type="SUPFAM" id="SSF52540">
    <property type="entry name" value="P-loop containing nucleoside triphosphate hydrolases"/>
    <property type="match status" value="1"/>
</dbReference>
<dbReference type="InterPro" id="IPR047661">
    <property type="entry name" value="IstB"/>
</dbReference>
<accession>A0AA35S2K3</accession>
<evidence type="ECO:0000259" key="4">
    <source>
        <dbReference type="SMART" id="SM00382"/>
    </source>
</evidence>
<dbReference type="SMART" id="SM00382">
    <property type="entry name" value="AAA"/>
    <property type="match status" value="1"/>
</dbReference>
<proteinExistence type="inferred from homology"/>
<keyword evidence="6" id="KW-1185">Reference proteome</keyword>
<dbReference type="GO" id="GO:0005524">
    <property type="term" value="F:ATP binding"/>
    <property type="evidence" value="ECO:0007669"/>
    <property type="project" value="UniProtKB-KW"/>
</dbReference>
<feature type="domain" description="AAA+ ATPase" evidence="4">
    <location>
        <begin position="83"/>
        <end position="218"/>
    </location>
</feature>
<dbReference type="InterPro" id="IPR028350">
    <property type="entry name" value="DNAC/IstB-like"/>
</dbReference>
<name>A0AA35S2K3_GEOBA</name>
<dbReference type="Gene3D" id="3.40.50.300">
    <property type="entry name" value="P-loop containing nucleotide triphosphate hydrolases"/>
    <property type="match status" value="1"/>
</dbReference>
<comment type="caution">
    <text evidence="5">The sequence shown here is derived from an EMBL/GenBank/DDBJ whole genome shotgun (WGS) entry which is preliminary data.</text>
</comment>
<evidence type="ECO:0000256" key="2">
    <source>
        <dbReference type="ARBA" id="ARBA00022741"/>
    </source>
</evidence>
<protein>
    <submittedName>
        <fullName evidence="5">Insertion sequence IS21 putative ATP-binding protein</fullName>
    </submittedName>
</protein>
<dbReference type="NCBIfam" id="NF038214">
    <property type="entry name" value="IS21_help_AAA"/>
    <property type="match status" value="1"/>
</dbReference>
<dbReference type="InterPro" id="IPR002611">
    <property type="entry name" value="IstB_ATP-bd"/>
</dbReference>
<keyword evidence="2" id="KW-0547">Nucleotide-binding</keyword>
<evidence type="ECO:0000256" key="1">
    <source>
        <dbReference type="ARBA" id="ARBA00008059"/>
    </source>
</evidence>
<dbReference type="PANTHER" id="PTHR30050:SF4">
    <property type="entry name" value="ATP-BINDING PROTEIN RV3427C IN INSERTION SEQUENCE-RELATED"/>
    <property type="match status" value="1"/>
</dbReference>
<dbReference type="PANTHER" id="PTHR30050">
    <property type="entry name" value="CHROMOSOMAL REPLICATION INITIATOR PROTEIN DNAA"/>
    <property type="match status" value="1"/>
</dbReference>
<dbReference type="InterPro" id="IPR027417">
    <property type="entry name" value="P-loop_NTPase"/>
</dbReference>
<dbReference type="CDD" id="cd00009">
    <property type="entry name" value="AAA"/>
    <property type="match status" value="1"/>
</dbReference>
<dbReference type="InterPro" id="IPR003593">
    <property type="entry name" value="AAA+_ATPase"/>
</dbReference>
<comment type="similarity">
    <text evidence="1">Belongs to the IS21/IS1162 putative ATP-binding protein family.</text>
</comment>
<dbReference type="AlphaFoldDB" id="A0AA35S2K3"/>
<dbReference type="PIRSF" id="PIRSF003073">
    <property type="entry name" value="DNAC_TnpB_IstB"/>
    <property type="match status" value="1"/>
</dbReference>
<sequence length="245" mass="28552">MRTAEQLPELLEEASREDLTPVRFLERLVEREYERKEERRIEMWLRMSGLPPGKTLDCFDWSFQPRADRAKVEELATCAFARRAENILFLGPPGVGKSHLATGLGVKAIKNGFRVHHYVLDELIRMLQAEETTPYRRRPRRYRISSVLIIDEVGFRPLNREEANLFFRLVSRRYERGSLILTSNKHVGAWPEVFAGDEVLTTAILDRLLHHVHVVQISGRSYRLKELGDLLRVPAAEERRPEREA</sequence>
<gene>
    <name evidence="5" type="ORF">GBAR_LOCUS13102</name>
</gene>
<organism evidence="5 6">
    <name type="scientific">Geodia barretti</name>
    <name type="common">Barrett's horny sponge</name>
    <dbReference type="NCBI Taxonomy" id="519541"/>
    <lineage>
        <taxon>Eukaryota</taxon>
        <taxon>Metazoa</taxon>
        <taxon>Porifera</taxon>
        <taxon>Demospongiae</taxon>
        <taxon>Heteroscleromorpha</taxon>
        <taxon>Tetractinellida</taxon>
        <taxon>Astrophorina</taxon>
        <taxon>Geodiidae</taxon>
        <taxon>Geodia</taxon>
    </lineage>
</organism>